<dbReference type="EMBL" id="AGNL01019036">
    <property type="protein sequence ID" value="EJK62219.1"/>
    <property type="molecule type" value="Genomic_DNA"/>
</dbReference>
<comment type="caution">
    <text evidence="2">The sequence shown here is derived from an EMBL/GenBank/DDBJ whole genome shotgun (WGS) entry which is preliminary data.</text>
</comment>
<sequence>SLNGDDTAGPREESSQMQVIESDTARADAAALATPTTADATKSGDVETDDDMSVEAADDGADSNYQPSDDDNDNSGIKKKEVYKREGGAATLKPAIVDLYQSSSDEKEVQKDPAFDKLKDIVLSLKDKTYEALLRPYFEQTWNSGGENDRSRVAGIFDALRKRLKSTGGSLYRCRNPYLQTDAFFDKSNLYLTEDEGTVMMSESKIIIHRDLRSSRPSTFLFVEINQDLVYGRRRYHGKYGTKAQRKKNQCSAGIEAGFRRKTSWQDVIDDTYYKFLHPVEPRQTRGSSAKSTDAPHPTETDAKYQRSMDIVLSVKDQTYYRIVEPYWKAMWEERNDPKAEGAMARAKRAFAALRMELQISGGRFYRAYNAHCATDSFFEASNLYRVSDKDAVEKIKGDIYSRSKNSPKHGIGKQRKSKQSFDTNENFKPDMLMQEGETSKGKKRDASPTNPEESLPSSKRSRPDDGEHAKKWMANFLCSTIVRQTEIRKTLSVKCMRRGCRDEWYIIQSGLSRRDSAAVEGVNMFTGEQAILDECFRRGIYQQFVIDTEDGKEALEKAGIADDPYTVISKHALDSSRKQEAKVKDAGEEPQNTATGTALSRDKSSSEGTPNDLVKLADLHKVVCTKLSEAKSRAKTNALNAIAELGIEFYEALHSLMARKIGSAIDFGKINQSIDFFERITSQYIESERNVNDKIICGAILQQHLIDLETLLD</sequence>
<name>K0SBC1_THAOC</name>
<feature type="region of interest" description="Disordered" evidence="1">
    <location>
        <begin position="577"/>
        <end position="612"/>
    </location>
</feature>
<feature type="region of interest" description="Disordered" evidence="1">
    <location>
        <begin position="1"/>
        <end position="81"/>
    </location>
</feature>
<gene>
    <name evidence="2" type="ORF">THAOC_17177</name>
</gene>
<accession>K0SBC1</accession>
<feature type="compositionally biased region" description="Low complexity" evidence="1">
    <location>
        <begin position="27"/>
        <end position="41"/>
    </location>
</feature>
<organism evidence="2 3">
    <name type="scientific">Thalassiosira oceanica</name>
    <name type="common">Marine diatom</name>
    <dbReference type="NCBI Taxonomy" id="159749"/>
    <lineage>
        <taxon>Eukaryota</taxon>
        <taxon>Sar</taxon>
        <taxon>Stramenopiles</taxon>
        <taxon>Ochrophyta</taxon>
        <taxon>Bacillariophyta</taxon>
        <taxon>Coscinodiscophyceae</taxon>
        <taxon>Thalassiosirophycidae</taxon>
        <taxon>Thalassiosirales</taxon>
        <taxon>Thalassiosiraceae</taxon>
        <taxon>Thalassiosira</taxon>
    </lineage>
</organism>
<evidence type="ECO:0000313" key="2">
    <source>
        <dbReference type="EMBL" id="EJK62219.1"/>
    </source>
</evidence>
<reference evidence="2 3" key="1">
    <citation type="journal article" date="2012" name="Genome Biol.">
        <title>Genome and low-iron response of an oceanic diatom adapted to chronic iron limitation.</title>
        <authorList>
            <person name="Lommer M."/>
            <person name="Specht M."/>
            <person name="Roy A.S."/>
            <person name="Kraemer L."/>
            <person name="Andreson R."/>
            <person name="Gutowska M.A."/>
            <person name="Wolf J."/>
            <person name="Bergner S.V."/>
            <person name="Schilhabel M.B."/>
            <person name="Klostermeier U.C."/>
            <person name="Beiko R.G."/>
            <person name="Rosenstiel P."/>
            <person name="Hippler M."/>
            <person name="Laroche J."/>
        </authorList>
    </citation>
    <scope>NUCLEOTIDE SEQUENCE [LARGE SCALE GENOMIC DNA]</scope>
    <source>
        <strain evidence="2 3">CCMP1005</strain>
    </source>
</reference>
<protein>
    <submittedName>
        <fullName evidence="2">Uncharacterized protein</fullName>
    </submittedName>
</protein>
<evidence type="ECO:0000313" key="3">
    <source>
        <dbReference type="Proteomes" id="UP000266841"/>
    </source>
</evidence>
<feature type="non-terminal residue" evidence="2">
    <location>
        <position position="1"/>
    </location>
</feature>
<feature type="compositionally biased region" description="Basic and acidic residues" evidence="1">
    <location>
        <begin position="438"/>
        <end position="447"/>
    </location>
</feature>
<feature type="compositionally biased region" description="Acidic residues" evidence="1">
    <location>
        <begin position="46"/>
        <end position="61"/>
    </location>
</feature>
<feature type="compositionally biased region" description="Basic and acidic residues" evidence="1">
    <location>
        <begin position="577"/>
        <end position="588"/>
    </location>
</feature>
<feature type="region of interest" description="Disordered" evidence="1">
    <location>
        <begin position="284"/>
        <end position="303"/>
    </location>
</feature>
<feature type="compositionally biased region" description="Polar residues" evidence="1">
    <location>
        <begin position="448"/>
        <end position="459"/>
    </location>
</feature>
<proteinExistence type="predicted"/>
<feature type="compositionally biased region" description="Basic residues" evidence="1">
    <location>
        <begin position="406"/>
        <end position="419"/>
    </location>
</feature>
<evidence type="ECO:0000256" key="1">
    <source>
        <dbReference type="SAM" id="MobiDB-lite"/>
    </source>
</evidence>
<dbReference type="AlphaFoldDB" id="K0SBC1"/>
<feature type="region of interest" description="Disordered" evidence="1">
    <location>
        <begin position="399"/>
        <end position="467"/>
    </location>
</feature>
<dbReference type="Proteomes" id="UP000266841">
    <property type="component" value="Unassembled WGS sequence"/>
</dbReference>
<keyword evidence="3" id="KW-1185">Reference proteome</keyword>